<feature type="compositionally biased region" description="Acidic residues" evidence="1">
    <location>
        <begin position="88"/>
        <end position="108"/>
    </location>
</feature>
<accession>Q2GT01</accession>
<dbReference type="RefSeq" id="XP_001226830.1">
    <property type="nucleotide sequence ID" value="XM_001226829.1"/>
</dbReference>
<dbReference type="InParanoid" id="Q2GT01"/>
<protein>
    <submittedName>
        <fullName evidence="2">Uncharacterized protein</fullName>
    </submittedName>
</protein>
<dbReference type="VEuPathDB" id="FungiDB:CHGG_08903"/>
<dbReference type="GeneID" id="4395283"/>
<evidence type="ECO:0000256" key="1">
    <source>
        <dbReference type="SAM" id="MobiDB-lite"/>
    </source>
</evidence>
<organism evidence="2 3">
    <name type="scientific">Chaetomium globosum (strain ATCC 6205 / CBS 148.51 / DSM 1962 / NBRC 6347 / NRRL 1970)</name>
    <name type="common">Soil fungus</name>
    <dbReference type="NCBI Taxonomy" id="306901"/>
    <lineage>
        <taxon>Eukaryota</taxon>
        <taxon>Fungi</taxon>
        <taxon>Dikarya</taxon>
        <taxon>Ascomycota</taxon>
        <taxon>Pezizomycotina</taxon>
        <taxon>Sordariomycetes</taxon>
        <taxon>Sordariomycetidae</taxon>
        <taxon>Sordariales</taxon>
        <taxon>Chaetomiaceae</taxon>
        <taxon>Chaetomium</taxon>
    </lineage>
</organism>
<dbReference type="HOGENOM" id="CLU_1859993_0_0_1"/>
<dbReference type="OrthoDB" id="2537769at2759"/>
<name>Q2GT01_CHAGB</name>
<sequence length="167" mass="18168">MAAALRACYKPNSIMPGRKRKSAPAAEEPSAAADAPATRRRSLRVSSTGQKSKYFEAGSESDADQDGNTLGNGRGKGRLSKKVRVEVESDGNEDDYKEEEDDDDDEDGTAGTSGAVNRDAEESDEEFDEDAPPKVTFIPHIKLRDTNGIEYEDHTVHPNTLAFPPRP</sequence>
<feature type="region of interest" description="Disordered" evidence="1">
    <location>
        <begin position="1"/>
        <end position="139"/>
    </location>
</feature>
<dbReference type="Proteomes" id="UP000001056">
    <property type="component" value="Unassembled WGS sequence"/>
</dbReference>
<evidence type="ECO:0000313" key="3">
    <source>
        <dbReference type="Proteomes" id="UP000001056"/>
    </source>
</evidence>
<feature type="compositionally biased region" description="Low complexity" evidence="1">
    <location>
        <begin position="23"/>
        <end position="36"/>
    </location>
</feature>
<dbReference type="AlphaFoldDB" id="Q2GT01"/>
<feature type="compositionally biased region" description="Acidic residues" evidence="1">
    <location>
        <begin position="121"/>
        <end position="130"/>
    </location>
</feature>
<gene>
    <name evidence="2" type="ORF">CHGG_08903</name>
</gene>
<proteinExistence type="predicted"/>
<reference evidence="3" key="1">
    <citation type="journal article" date="2015" name="Genome Announc.">
        <title>Draft genome sequence of the cellulolytic fungus Chaetomium globosum.</title>
        <authorList>
            <person name="Cuomo C.A."/>
            <person name="Untereiner W.A."/>
            <person name="Ma L.-J."/>
            <person name="Grabherr M."/>
            <person name="Birren B.W."/>
        </authorList>
    </citation>
    <scope>NUCLEOTIDE SEQUENCE [LARGE SCALE GENOMIC DNA]</scope>
    <source>
        <strain evidence="3">ATCC 6205 / CBS 148.51 / DSM 1962 / NBRC 6347 / NRRL 1970</strain>
    </source>
</reference>
<keyword evidence="3" id="KW-1185">Reference proteome</keyword>
<dbReference type="eggNOG" id="ENOG502RKMH">
    <property type="taxonomic scope" value="Eukaryota"/>
</dbReference>
<dbReference type="OMA" id="HKVHRNT"/>
<dbReference type="STRING" id="306901.Q2GT01"/>
<dbReference type="EMBL" id="CH408034">
    <property type="protein sequence ID" value="EAQ84889.1"/>
    <property type="molecule type" value="Genomic_DNA"/>
</dbReference>
<evidence type="ECO:0000313" key="2">
    <source>
        <dbReference type="EMBL" id="EAQ84889.1"/>
    </source>
</evidence>